<evidence type="ECO:0000313" key="22">
    <source>
        <dbReference type="Proteomes" id="UP000324241"/>
    </source>
</evidence>
<keyword evidence="7" id="KW-0813">Transport</keyword>
<evidence type="ECO:0000259" key="20">
    <source>
        <dbReference type="PROSITE" id="PS51914"/>
    </source>
</evidence>
<evidence type="ECO:0000256" key="2">
    <source>
        <dbReference type="ARBA" id="ARBA00004358"/>
    </source>
</evidence>
<keyword evidence="14" id="KW-0496">Mitochondrion</keyword>
<dbReference type="PANTHER" id="PTHR15071:SF0">
    <property type="entry name" value="MANNOSE 6-PHOSPHATE RECEPTOR-LIKE PROTEIN 1"/>
    <property type="match status" value="1"/>
</dbReference>
<dbReference type="GeneID" id="54331608"/>
<dbReference type="InterPro" id="IPR044865">
    <property type="entry name" value="MRH_dom"/>
</dbReference>
<keyword evidence="8 18" id="KW-0812">Transmembrane</keyword>
<evidence type="ECO:0000256" key="16">
    <source>
        <dbReference type="ARBA" id="ARBA00023157"/>
    </source>
</evidence>
<keyword evidence="16" id="KW-1015">Disulfide bond</keyword>
<feature type="chain" id="PRO_5024280401" description="Autophagy-related protein 27" evidence="19">
    <location>
        <begin position="25"/>
        <end position="321"/>
    </location>
</feature>
<dbReference type="GO" id="GO:0015031">
    <property type="term" value="P:protein transport"/>
    <property type="evidence" value="ECO:0007669"/>
    <property type="project" value="UniProtKB-KW"/>
</dbReference>
<keyword evidence="9 19" id="KW-0732">Signal</keyword>
<feature type="domain" description="MRH" evidence="20">
    <location>
        <begin position="36"/>
        <end position="205"/>
    </location>
</feature>
<name>A0A5M9MGY3_9EURO</name>
<dbReference type="VEuPathDB" id="FungiDB:EYZ11_003524"/>
<evidence type="ECO:0000256" key="17">
    <source>
        <dbReference type="ARBA" id="ARBA00023329"/>
    </source>
</evidence>
<comment type="similarity">
    <text evidence="5">Belongs to the ATG27 family.</text>
</comment>
<evidence type="ECO:0000256" key="15">
    <source>
        <dbReference type="ARBA" id="ARBA00023136"/>
    </source>
</evidence>
<evidence type="ECO:0000256" key="5">
    <source>
        <dbReference type="ARBA" id="ARBA00005363"/>
    </source>
</evidence>
<keyword evidence="12" id="KW-0072">Autophagy</keyword>
<comment type="caution">
    <text evidence="21">The sequence shown here is derived from an EMBL/GenBank/DDBJ whole genome shotgun (WGS) entry which is preliminary data.</text>
</comment>
<dbReference type="EMBL" id="QUQM01000006">
    <property type="protein sequence ID" value="KAA8644700.1"/>
    <property type="molecule type" value="Genomic_DNA"/>
</dbReference>
<evidence type="ECO:0000256" key="8">
    <source>
        <dbReference type="ARBA" id="ARBA00022692"/>
    </source>
</evidence>
<feature type="signal peptide" evidence="19">
    <location>
        <begin position="1"/>
        <end position="24"/>
    </location>
</feature>
<dbReference type="Gene3D" id="2.70.130.10">
    <property type="entry name" value="Mannose-6-phosphate receptor binding domain"/>
    <property type="match status" value="1"/>
</dbReference>
<dbReference type="InterPro" id="IPR009011">
    <property type="entry name" value="Man6P_isomerase_rcpt-bd_dom_sf"/>
</dbReference>
<evidence type="ECO:0000256" key="10">
    <source>
        <dbReference type="ARBA" id="ARBA00022927"/>
    </source>
</evidence>
<evidence type="ECO:0000256" key="14">
    <source>
        <dbReference type="ARBA" id="ARBA00023128"/>
    </source>
</evidence>
<evidence type="ECO:0000256" key="6">
    <source>
        <dbReference type="ARBA" id="ARBA00013776"/>
    </source>
</evidence>
<accession>A0A5M9MGY3</accession>
<feature type="transmembrane region" description="Helical" evidence="18">
    <location>
        <begin position="215"/>
        <end position="234"/>
    </location>
</feature>
<dbReference type="PANTHER" id="PTHR15071">
    <property type="entry name" value="MANNOSE-6-PHOSPHATE RECEPTOR FAMILY MEMBER"/>
    <property type="match status" value="1"/>
</dbReference>
<dbReference type="AlphaFoldDB" id="A0A5M9MGY3"/>
<dbReference type="GO" id="GO:0000139">
    <property type="term" value="C:Golgi membrane"/>
    <property type="evidence" value="ECO:0007669"/>
    <property type="project" value="UniProtKB-SubCell"/>
</dbReference>
<comment type="subcellular location">
    <subcellularLocation>
        <location evidence="2">Cytoplasmic vesicle membrane</location>
        <topology evidence="2">Single-pass type I membrane protein</topology>
    </subcellularLocation>
    <subcellularLocation>
        <location evidence="4">Golgi apparatus membrane</location>
        <topology evidence="4">Single-pass type I membrane protein</topology>
    </subcellularLocation>
    <subcellularLocation>
        <location evidence="1">Mitochondrion membrane</location>
        <topology evidence="1">Single-pass membrane protein</topology>
    </subcellularLocation>
    <subcellularLocation>
        <location evidence="3">Preautophagosomal structure membrane</location>
        <topology evidence="3">Single-pass type I membrane protein</topology>
    </subcellularLocation>
</comment>
<evidence type="ECO:0000256" key="9">
    <source>
        <dbReference type="ARBA" id="ARBA00022729"/>
    </source>
</evidence>
<dbReference type="GO" id="GO:0034045">
    <property type="term" value="C:phagophore assembly site membrane"/>
    <property type="evidence" value="ECO:0007669"/>
    <property type="project" value="UniProtKB-SubCell"/>
</dbReference>
<evidence type="ECO:0000256" key="3">
    <source>
        <dbReference type="ARBA" id="ARBA00004472"/>
    </source>
</evidence>
<dbReference type="SUPFAM" id="SSF50911">
    <property type="entry name" value="Mannose 6-phosphate receptor domain"/>
    <property type="match status" value="1"/>
</dbReference>
<dbReference type="GO" id="GO:0005770">
    <property type="term" value="C:late endosome"/>
    <property type="evidence" value="ECO:0007669"/>
    <property type="project" value="TreeGrafter"/>
</dbReference>
<dbReference type="FunFam" id="2.70.130.10:FF:000024">
    <property type="entry name" value="Putative vacuolar sorting receptor"/>
    <property type="match status" value="1"/>
</dbReference>
<keyword evidence="10" id="KW-0653">Protein transport</keyword>
<evidence type="ECO:0000256" key="18">
    <source>
        <dbReference type="SAM" id="Phobius"/>
    </source>
</evidence>
<dbReference type="RefSeq" id="XP_033424061.1">
    <property type="nucleotide sequence ID" value="XM_033573509.1"/>
</dbReference>
<reference evidence="21 22" key="1">
    <citation type="submission" date="2019-08" db="EMBL/GenBank/DDBJ databases">
        <title>The genome sequence of a newly discovered highly antifungal drug resistant Aspergillus species, Aspergillus tanneri NIH 1004.</title>
        <authorList>
            <person name="Mounaud S."/>
            <person name="Singh I."/>
            <person name="Joardar V."/>
            <person name="Pakala S."/>
            <person name="Pakala S."/>
            <person name="Venepally P."/>
            <person name="Chung J.K."/>
            <person name="Losada L."/>
            <person name="Nierman W.C."/>
        </authorList>
    </citation>
    <scope>NUCLEOTIDE SEQUENCE [LARGE SCALE GENOMIC DNA]</scope>
    <source>
        <strain evidence="21 22">NIH1004</strain>
    </source>
</reference>
<gene>
    <name evidence="21" type="primary">IGF2R</name>
    <name evidence="21" type="ORF">ATNIH1004_008906</name>
</gene>
<sequence length="321" mass="35239">MKTPTASILSLLFLLSTPFSSVDATSDSSNSKNALSPCVARSPTSGLYYDLNAISISPPDPDNGKSRKGARHESWHAKGHDYHANFTLNICAPVLENIKNVVGVDSERWQNVSAYYEKGGRIYSIGQQASQPFFRGRKLVLNYTDGSPCVGEYLGVKNGSRTKSTIMSFLCDRDAPGLQAIPSFVGTMDHCTYFFEVRSAAACGATARADDGQGLGPAGIFGVIALIAVAAYLIGGCAYQRTVMHQRGWRQCPNYSLWVGMFDFVKDMIIILFSSLGRLFQFRRRSPTLGQRTNSGMNGGRRSDIDAENRLIDQLDEQWED</sequence>
<evidence type="ECO:0000256" key="12">
    <source>
        <dbReference type="ARBA" id="ARBA00023006"/>
    </source>
</evidence>
<dbReference type="PROSITE" id="PS51914">
    <property type="entry name" value="MRH"/>
    <property type="match status" value="1"/>
</dbReference>
<keyword evidence="15 18" id="KW-0472">Membrane</keyword>
<evidence type="ECO:0000256" key="19">
    <source>
        <dbReference type="SAM" id="SignalP"/>
    </source>
</evidence>
<protein>
    <recommendedName>
        <fullName evidence="6">Autophagy-related protein 27</fullName>
    </recommendedName>
</protein>
<dbReference type="Proteomes" id="UP000324241">
    <property type="component" value="Unassembled WGS sequence"/>
</dbReference>
<keyword evidence="17" id="KW-0968">Cytoplasmic vesicle</keyword>
<keyword evidence="11 18" id="KW-1133">Transmembrane helix</keyword>
<dbReference type="Pfam" id="PF09451">
    <property type="entry name" value="ATG27"/>
    <property type="match status" value="1"/>
</dbReference>
<dbReference type="GO" id="GO:0031966">
    <property type="term" value="C:mitochondrial membrane"/>
    <property type="evidence" value="ECO:0007669"/>
    <property type="project" value="UniProtKB-SubCell"/>
</dbReference>
<dbReference type="OrthoDB" id="4504960at2759"/>
<evidence type="ECO:0000256" key="4">
    <source>
        <dbReference type="ARBA" id="ARBA00004614"/>
    </source>
</evidence>
<dbReference type="InterPro" id="IPR018939">
    <property type="entry name" value="Autophagy-rel_prot_27"/>
</dbReference>
<evidence type="ECO:0000256" key="13">
    <source>
        <dbReference type="ARBA" id="ARBA00023034"/>
    </source>
</evidence>
<evidence type="ECO:0000256" key="11">
    <source>
        <dbReference type="ARBA" id="ARBA00022989"/>
    </source>
</evidence>
<dbReference type="GO" id="GO:0010008">
    <property type="term" value="C:endosome membrane"/>
    <property type="evidence" value="ECO:0007669"/>
    <property type="project" value="UniProtKB-SubCell"/>
</dbReference>
<evidence type="ECO:0000256" key="7">
    <source>
        <dbReference type="ARBA" id="ARBA00022448"/>
    </source>
</evidence>
<dbReference type="GO" id="GO:0006914">
    <property type="term" value="P:autophagy"/>
    <property type="evidence" value="ECO:0007669"/>
    <property type="project" value="UniProtKB-KW"/>
</dbReference>
<keyword evidence="21" id="KW-0675">Receptor</keyword>
<feature type="transmembrane region" description="Helical" evidence="18">
    <location>
        <begin position="255"/>
        <end position="276"/>
    </location>
</feature>
<dbReference type="GO" id="GO:0007034">
    <property type="term" value="P:vacuolar transport"/>
    <property type="evidence" value="ECO:0007669"/>
    <property type="project" value="TreeGrafter"/>
</dbReference>
<proteinExistence type="inferred from homology"/>
<evidence type="ECO:0000256" key="1">
    <source>
        <dbReference type="ARBA" id="ARBA00004304"/>
    </source>
</evidence>
<evidence type="ECO:0000313" key="21">
    <source>
        <dbReference type="EMBL" id="KAA8644700.1"/>
    </source>
</evidence>
<organism evidence="21 22">
    <name type="scientific">Aspergillus tanneri</name>
    <dbReference type="NCBI Taxonomy" id="1220188"/>
    <lineage>
        <taxon>Eukaryota</taxon>
        <taxon>Fungi</taxon>
        <taxon>Dikarya</taxon>
        <taxon>Ascomycota</taxon>
        <taxon>Pezizomycotina</taxon>
        <taxon>Eurotiomycetes</taxon>
        <taxon>Eurotiomycetidae</taxon>
        <taxon>Eurotiales</taxon>
        <taxon>Aspergillaceae</taxon>
        <taxon>Aspergillus</taxon>
        <taxon>Aspergillus subgen. Circumdati</taxon>
    </lineage>
</organism>
<keyword evidence="13" id="KW-0333">Golgi apparatus</keyword>